<protein>
    <submittedName>
        <fullName evidence="2">SOUL heme-binding protein</fullName>
    </submittedName>
</protein>
<gene>
    <name evidence="2" type="ORF">Pr1d_32930</name>
</gene>
<evidence type="ECO:0000313" key="2">
    <source>
        <dbReference type="EMBL" id="QEG35984.1"/>
    </source>
</evidence>
<keyword evidence="1" id="KW-1133">Transmembrane helix</keyword>
<dbReference type="KEGG" id="bgok:Pr1d_32930"/>
<keyword evidence="1" id="KW-0472">Membrane</keyword>
<organism evidence="2 3">
    <name type="scientific">Bythopirellula goksoeyrii</name>
    <dbReference type="NCBI Taxonomy" id="1400387"/>
    <lineage>
        <taxon>Bacteria</taxon>
        <taxon>Pseudomonadati</taxon>
        <taxon>Planctomycetota</taxon>
        <taxon>Planctomycetia</taxon>
        <taxon>Pirellulales</taxon>
        <taxon>Lacipirellulaceae</taxon>
        <taxon>Bythopirellula</taxon>
    </lineage>
</organism>
<feature type="transmembrane region" description="Helical" evidence="1">
    <location>
        <begin position="6"/>
        <end position="23"/>
    </location>
</feature>
<dbReference type="OrthoDB" id="291415at2"/>
<reference evidence="2 3" key="1">
    <citation type="submission" date="2019-08" db="EMBL/GenBank/DDBJ databases">
        <title>Deep-cultivation of Planctomycetes and their phenomic and genomic characterization uncovers novel biology.</title>
        <authorList>
            <person name="Wiegand S."/>
            <person name="Jogler M."/>
            <person name="Boedeker C."/>
            <person name="Pinto D."/>
            <person name="Vollmers J."/>
            <person name="Rivas-Marin E."/>
            <person name="Kohn T."/>
            <person name="Peeters S.H."/>
            <person name="Heuer A."/>
            <person name="Rast P."/>
            <person name="Oberbeckmann S."/>
            <person name="Bunk B."/>
            <person name="Jeske O."/>
            <person name="Meyerdierks A."/>
            <person name="Storesund J.E."/>
            <person name="Kallscheuer N."/>
            <person name="Luecker S."/>
            <person name="Lage O.M."/>
            <person name="Pohl T."/>
            <person name="Merkel B.J."/>
            <person name="Hornburger P."/>
            <person name="Mueller R.-W."/>
            <person name="Bruemmer F."/>
            <person name="Labrenz M."/>
            <person name="Spormann A.M."/>
            <person name="Op den Camp H."/>
            <person name="Overmann J."/>
            <person name="Amann R."/>
            <person name="Jetten M.S.M."/>
            <person name="Mascher T."/>
            <person name="Medema M.H."/>
            <person name="Devos D.P."/>
            <person name="Kaster A.-K."/>
            <person name="Ovreas L."/>
            <person name="Rohde M."/>
            <person name="Galperin M.Y."/>
            <person name="Jogler C."/>
        </authorList>
    </citation>
    <scope>NUCLEOTIDE SEQUENCE [LARGE SCALE GENOMIC DNA]</scope>
    <source>
        <strain evidence="2 3">Pr1d</strain>
    </source>
</reference>
<dbReference type="SUPFAM" id="SSF55136">
    <property type="entry name" value="Probable bacterial effector-binding domain"/>
    <property type="match status" value="1"/>
</dbReference>
<dbReference type="PANTHER" id="PTHR11220">
    <property type="entry name" value="HEME-BINDING PROTEIN-RELATED"/>
    <property type="match status" value="1"/>
</dbReference>
<keyword evidence="1" id="KW-0812">Transmembrane</keyword>
<evidence type="ECO:0000256" key="1">
    <source>
        <dbReference type="SAM" id="Phobius"/>
    </source>
</evidence>
<name>A0A5B9QA96_9BACT</name>
<proteinExistence type="predicted"/>
<dbReference type="EMBL" id="CP042913">
    <property type="protein sequence ID" value="QEG35984.1"/>
    <property type="molecule type" value="Genomic_DNA"/>
</dbReference>
<dbReference type="InterPro" id="IPR006917">
    <property type="entry name" value="SOUL_heme-bd"/>
</dbReference>
<dbReference type="PANTHER" id="PTHR11220:SF1">
    <property type="entry name" value="HEME-BINDING PROTEIN 2"/>
    <property type="match status" value="1"/>
</dbReference>
<evidence type="ECO:0000313" key="3">
    <source>
        <dbReference type="Proteomes" id="UP000323917"/>
    </source>
</evidence>
<dbReference type="RefSeq" id="WP_148074416.1">
    <property type="nucleotide sequence ID" value="NZ_CP042913.1"/>
</dbReference>
<dbReference type="Proteomes" id="UP000323917">
    <property type="component" value="Chromosome"/>
</dbReference>
<accession>A0A5B9QA96</accession>
<sequence>MSVKKMIHLTIAAVVVVVVYFGWKLTSRSAYESAEYTVLESDDSFEIREYPDLMMATTDIKQGSQGNDGSFMRLFDYISGENELKQKVAMTTPVFMEQDTADTEGQMGFVLPKQVAEQTIPDPSDDKVEIRKRAGGKFAVIRFAGRMDSKTIAAAEDKLRNWMKEKGLVGDGETVLAGYDPPWTPGPLRRNEALIRLH</sequence>
<keyword evidence="3" id="KW-1185">Reference proteome</keyword>
<dbReference type="InterPro" id="IPR011256">
    <property type="entry name" value="Reg_factor_effector_dom_sf"/>
</dbReference>
<dbReference type="Gene3D" id="3.20.80.10">
    <property type="entry name" value="Regulatory factor, effector binding domain"/>
    <property type="match status" value="1"/>
</dbReference>
<dbReference type="FunFam" id="3.20.80.10:FF:000008">
    <property type="entry name" value="SOUL heme-binding protein"/>
    <property type="match status" value="1"/>
</dbReference>
<dbReference type="AlphaFoldDB" id="A0A5B9QA96"/>
<dbReference type="Pfam" id="PF04832">
    <property type="entry name" value="SOUL"/>
    <property type="match status" value="1"/>
</dbReference>